<keyword evidence="1" id="KW-0472">Membrane</keyword>
<keyword evidence="3" id="KW-1185">Reference proteome</keyword>
<feature type="transmembrane region" description="Helical" evidence="1">
    <location>
        <begin position="172"/>
        <end position="193"/>
    </location>
</feature>
<feature type="transmembrane region" description="Helical" evidence="1">
    <location>
        <begin position="144"/>
        <end position="166"/>
    </location>
</feature>
<comment type="caution">
    <text evidence="2">The sequence shown here is derived from an EMBL/GenBank/DDBJ whole genome shotgun (WGS) entry which is preliminary data.</text>
</comment>
<evidence type="ECO:0000313" key="3">
    <source>
        <dbReference type="Proteomes" id="UP001321473"/>
    </source>
</evidence>
<gene>
    <name evidence="2" type="ORF">V5799_015357</name>
</gene>
<dbReference type="Proteomes" id="UP001321473">
    <property type="component" value="Unassembled WGS sequence"/>
</dbReference>
<feature type="transmembrane region" description="Helical" evidence="1">
    <location>
        <begin position="87"/>
        <end position="109"/>
    </location>
</feature>
<feature type="transmembrane region" description="Helical" evidence="1">
    <location>
        <begin position="25"/>
        <end position="47"/>
    </location>
</feature>
<dbReference type="AlphaFoldDB" id="A0AAQ4E0D8"/>
<evidence type="ECO:0000256" key="1">
    <source>
        <dbReference type="SAM" id="Phobius"/>
    </source>
</evidence>
<protein>
    <submittedName>
        <fullName evidence="2">Uncharacterized protein</fullName>
    </submittedName>
</protein>
<proteinExistence type="predicted"/>
<accession>A0AAQ4E0D8</accession>
<sequence length="229" mass="25734">MNFTGLETLVGYRRKPSFRIDFNDYIATVNGLFNFLEIVGGLVVYMMLGSDRDSHAVRLLSGTSFTFSFNGIYMMASSLLSDSSARILPYLFYVSTGATCYILSCLMMVRGSSEVSLQACGGMTLWMMIERTEMRVENFLRATAYTFSFNGVFMIMSSILSATSAYYLPLTFYYVLFQGTGSVLYIFTSIIIIRDAHEVKMTAMVGLLTGAFHAFHCAYATHKIYYENS</sequence>
<dbReference type="EMBL" id="JARKHS020024377">
    <property type="protein sequence ID" value="KAK8768178.1"/>
    <property type="molecule type" value="Genomic_DNA"/>
</dbReference>
<keyword evidence="1" id="KW-1133">Transmembrane helix</keyword>
<organism evidence="2 3">
    <name type="scientific">Amblyomma americanum</name>
    <name type="common">Lone star tick</name>
    <dbReference type="NCBI Taxonomy" id="6943"/>
    <lineage>
        <taxon>Eukaryota</taxon>
        <taxon>Metazoa</taxon>
        <taxon>Ecdysozoa</taxon>
        <taxon>Arthropoda</taxon>
        <taxon>Chelicerata</taxon>
        <taxon>Arachnida</taxon>
        <taxon>Acari</taxon>
        <taxon>Parasitiformes</taxon>
        <taxon>Ixodida</taxon>
        <taxon>Ixodoidea</taxon>
        <taxon>Ixodidae</taxon>
        <taxon>Amblyomminae</taxon>
        <taxon>Amblyomma</taxon>
    </lineage>
</organism>
<name>A0AAQ4E0D8_AMBAM</name>
<keyword evidence="1" id="KW-0812">Transmembrane</keyword>
<feature type="transmembrane region" description="Helical" evidence="1">
    <location>
        <begin position="59"/>
        <end position="81"/>
    </location>
</feature>
<evidence type="ECO:0000313" key="2">
    <source>
        <dbReference type="EMBL" id="KAK8768178.1"/>
    </source>
</evidence>
<reference evidence="2 3" key="1">
    <citation type="journal article" date="2023" name="Arcadia Sci">
        <title>De novo assembly of a long-read Amblyomma americanum tick genome.</title>
        <authorList>
            <person name="Chou S."/>
            <person name="Poskanzer K.E."/>
            <person name="Rollins M."/>
            <person name="Thuy-Boun P.S."/>
        </authorList>
    </citation>
    <scope>NUCLEOTIDE SEQUENCE [LARGE SCALE GENOMIC DNA]</scope>
    <source>
        <strain evidence="2">F_SG_1</strain>
        <tissue evidence="2">Salivary glands</tissue>
    </source>
</reference>